<dbReference type="HOGENOM" id="CLU_3023199_0_0_4"/>
<dbReference type="KEGG" id="bpl:BURPS1106A_A1690"/>
<dbReference type="EMBL" id="CP000573">
    <property type="protein sequence ID" value="ABN95228.1"/>
    <property type="molecule type" value="Genomic_DNA"/>
</dbReference>
<reference evidence="2" key="1">
    <citation type="submission" date="2007-02" db="EMBL/GenBank/DDBJ databases">
        <authorList>
            <person name="DeShazer D."/>
            <person name="Woods D.E."/>
            <person name="Nierman W.C."/>
        </authorList>
    </citation>
    <scope>NUCLEOTIDE SEQUENCE [LARGE SCALE GENOMIC DNA]</scope>
    <source>
        <strain evidence="2">1106a</strain>
    </source>
</reference>
<gene>
    <name evidence="1" type="ordered locus">BURPS1106A_A1690</name>
</gene>
<protein>
    <submittedName>
        <fullName evidence="1">Oxidoreductase</fullName>
    </submittedName>
</protein>
<evidence type="ECO:0000313" key="1">
    <source>
        <dbReference type="EMBL" id="ABN95228.1"/>
    </source>
</evidence>
<name>A3P5W4_BURP0</name>
<proteinExistence type="predicted"/>
<dbReference type="AlphaFoldDB" id="A3P5W4"/>
<sequence length="55" mass="5915">MRHAPCGVRHAACARPHVPRPPIRCAGMPAVGAKAMRLPRALNRGPPRSPIRSSQ</sequence>
<evidence type="ECO:0000313" key="2">
    <source>
        <dbReference type="Proteomes" id="UP000006738"/>
    </source>
</evidence>
<organism evidence="1 2">
    <name type="scientific">Burkholderia pseudomallei (strain 1106a)</name>
    <dbReference type="NCBI Taxonomy" id="357348"/>
    <lineage>
        <taxon>Bacteria</taxon>
        <taxon>Pseudomonadati</taxon>
        <taxon>Pseudomonadota</taxon>
        <taxon>Betaproteobacteria</taxon>
        <taxon>Burkholderiales</taxon>
        <taxon>Burkholderiaceae</taxon>
        <taxon>Burkholderia</taxon>
        <taxon>pseudomallei group</taxon>
    </lineage>
</organism>
<accession>A3P5W4</accession>
<dbReference type="Proteomes" id="UP000006738">
    <property type="component" value="Chromosome II"/>
</dbReference>